<keyword evidence="5" id="KW-1278">Translocase</keyword>
<organism evidence="8 9">
    <name type="scientific">Salinisphaera japonica YTM-1</name>
    <dbReference type="NCBI Taxonomy" id="1209778"/>
    <lineage>
        <taxon>Bacteria</taxon>
        <taxon>Pseudomonadati</taxon>
        <taxon>Pseudomonadota</taxon>
        <taxon>Gammaproteobacteria</taxon>
        <taxon>Salinisphaerales</taxon>
        <taxon>Salinisphaeraceae</taxon>
        <taxon>Salinisphaera</taxon>
    </lineage>
</organism>
<evidence type="ECO:0000256" key="5">
    <source>
        <dbReference type="ARBA" id="ARBA00022967"/>
    </source>
</evidence>
<dbReference type="GO" id="GO:0022857">
    <property type="term" value="F:transmembrane transporter activity"/>
    <property type="evidence" value="ECO:0007669"/>
    <property type="project" value="InterPro"/>
</dbReference>
<keyword evidence="4" id="KW-0067">ATP-binding</keyword>
<dbReference type="Pfam" id="PF00005">
    <property type="entry name" value="ABC_tran"/>
    <property type="match status" value="1"/>
</dbReference>
<dbReference type="PROSITE" id="PS50893">
    <property type="entry name" value="ABC_TRANSPORTER_2"/>
    <property type="match status" value="1"/>
</dbReference>
<dbReference type="InParanoid" id="A0A423Q2B4"/>
<dbReference type="InterPro" id="IPR027417">
    <property type="entry name" value="P-loop_NTPase"/>
</dbReference>
<dbReference type="NCBIfam" id="TIGR01189">
    <property type="entry name" value="ccmA"/>
    <property type="match status" value="1"/>
</dbReference>
<dbReference type="FunCoup" id="A0A423Q2B4">
    <property type="interactions" value="181"/>
</dbReference>
<dbReference type="GO" id="GO:0016887">
    <property type="term" value="F:ATP hydrolysis activity"/>
    <property type="evidence" value="ECO:0007669"/>
    <property type="project" value="InterPro"/>
</dbReference>
<evidence type="ECO:0000256" key="3">
    <source>
        <dbReference type="ARBA" id="ARBA00022748"/>
    </source>
</evidence>
<dbReference type="SUPFAM" id="SSF52540">
    <property type="entry name" value="P-loop containing nucleoside triphosphate hydrolases"/>
    <property type="match status" value="1"/>
</dbReference>
<dbReference type="Proteomes" id="UP000285310">
    <property type="component" value="Unassembled WGS sequence"/>
</dbReference>
<name>A0A423Q2B4_9GAMM</name>
<feature type="domain" description="ABC transporter" evidence="7">
    <location>
        <begin position="5"/>
        <end position="201"/>
    </location>
</feature>
<evidence type="ECO:0000256" key="2">
    <source>
        <dbReference type="ARBA" id="ARBA00022741"/>
    </source>
</evidence>
<keyword evidence="6" id="KW-0472">Membrane</keyword>
<dbReference type="GO" id="GO:0017004">
    <property type="term" value="P:cytochrome complex assembly"/>
    <property type="evidence" value="ECO:0007669"/>
    <property type="project" value="UniProtKB-KW"/>
</dbReference>
<proteinExistence type="predicted"/>
<keyword evidence="1" id="KW-0813">Transport</keyword>
<comment type="caution">
    <text evidence="8">The sequence shown here is derived from an EMBL/GenBank/DDBJ whole genome shotgun (WGS) entry which is preliminary data.</text>
</comment>
<sequence>MTYRLAVSGLRCGRDERALFPPVDFVADDGDIVRIVGDNGAGKSTLLRTLAGLLSPLSGTINWRVDENEPAPPLALIAHENALSQVLSPVENLALLLRLSRQAGRVDEAKIVDTLERLGLDRLAHQPTHTLSAGQKRRVTLARLWLAAPKVWLLDEPVAALDKSARTHTAERIAQLAGAGAVIIYTTHEGMALCDTRCVALD</sequence>
<dbReference type="InterPro" id="IPR017871">
    <property type="entry name" value="ABC_transporter-like_CS"/>
</dbReference>
<dbReference type="Gene3D" id="3.40.50.300">
    <property type="entry name" value="P-loop containing nucleotide triphosphate hydrolases"/>
    <property type="match status" value="1"/>
</dbReference>
<dbReference type="GO" id="GO:0005524">
    <property type="term" value="F:ATP binding"/>
    <property type="evidence" value="ECO:0007669"/>
    <property type="project" value="UniProtKB-KW"/>
</dbReference>
<evidence type="ECO:0000259" key="7">
    <source>
        <dbReference type="PROSITE" id="PS50893"/>
    </source>
</evidence>
<dbReference type="PROSITE" id="PS00211">
    <property type="entry name" value="ABC_TRANSPORTER_1"/>
    <property type="match status" value="1"/>
</dbReference>
<dbReference type="PANTHER" id="PTHR43499">
    <property type="entry name" value="ABC TRANSPORTER I FAMILY MEMBER 1"/>
    <property type="match status" value="1"/>
</dbReference>
<dbReference type="AlphaFoldDB" id="A0A423Q2B4"/>
<keyword evidence="3" id="KW-0201">Cytochrome c-type biogenesis</keyword>
<evidence type="ECO:0000256" key="4">
    <source>
        <dbReference type="ARBA" id="ARBA00022840"/>
    </source>
</evidence>
<dbReference type="InterPro" id="IPR003439">
    <property type="entry name" value="ABC_transporter-like_ATP-bd"/>
</dbReference>
<evidence type="ECO:0000313" key="8">
    <source>
        <dbReference type="EMBL" id="ROO32790.1"/>
    </source>
</evidence>
<keyword evidence="2" id="KW-0547">Nucleotide-binding</keyword>
<evidence type="ECO:0000256" key="6">
    <source>
        <dbReference type="ARBA" id="ARBA00023136"/>
    </source>
</evidence>
<evidence type="ECO:0000313" key="9">
    <source>
        <dbReference type="Proteomes" id="UP000285310"/>
    </source>
</evidence>
<dbReference type="InterPro" id="IPR005895">
    <property type="entry name" value="ABC_transptr_haem_export_CcmA"/>
</dbReference>
<keyword evidence="9" id="KW-1185">Reference proteome</keyword>
<dbReference type="RefSeq" id="WP_123656725.1">
    <property type="nucleotide sequence ID" value="NZ_AYKG01000001.1"/>
</dbReference>
<reference evidence="8 9" key="1">
    <citation type="submission" date="2013-10" db="EMBL/GenBank/DDBJ databases">
        <title>Salinisphaera japonica YTM-1 Genome Sequencing.</title>
        <authorList>
            <person name="Lai Q."/>
            <person name="Li C."/>
            <person name="Shao Z."/>
        </authorList>
    </citation>
    <scope>NUCLEOTIDE SEQUENCE [LARGE SCALE GENOMIC DNA]</scope>
    <source>
        <strain evidence="8 9">YTM-1</strain>
    </source>
</reference>
<dbReference type="SMART" id="SM00382">
    <property type="entry name" value="AAA"/>
    <property type="match status" value="1"/>
</dbReference>
<dbReference type="InterPro" id="IPR003593">
    <property type="entry name" value="AAA+_ATPase"/>
</dbReference>
<protein>
    <submittedName>
        <fullName evidence="8">Transcriptional regulator</fullName>
    </submittedName>
</protein>
<evidence type="ECO:0000256" key="1">
    <source>
        <dbReference type="ARBA" id="ARBA00022448"/>
    </source>
</evidence>
<dbReference type="OrthoDB" id="9800654at2"/>
<dbReference type="EMBL" id="AYKG01000001">
    <property type="protein sequence ID" value="ROO32790.1"/>
    <property type="molecule type" value="Genomic_DNA"/>
</dbReference>
<dbReference type="PANTHER" id="PTHR43499:SF1">
    <property type="entry name" value="ABC TRANSPORTER I FAMILY MEMBER 1"/>
    <property type="match status" value="1"/>
</dbReference>
<accession>A0A423Q2B4</accession>
<gene>
    <name evidence="8" type="ORF">SAJA_00700</name>
</gene>